<feature type="compositionally biased region" description="Acidic residues" evidence="4">
    <location>
        <begin position="289"/>
        <end position="311"/>
    </location>
</feature>
<dbReference type="KEGG" id="tgb:HG536_0F03000"/>
<evidence type="ECO:0000313" key="6">
    <source>
        <dbReference type="EMBL" id="QLL33975.1"/>
    </source>
</evidence>
<dbReference type="SMART" id="SM00543">
    <property type="entry name" value="MIF4G"/>
    <property type="match status" value="1"/>
</dbReference>
<comment type="similarity">
    <text evidence="2">Belongs to the CWC22 family.</text>
</comment>
<evidence type="ECO:0000313" key="7">
    <source>
        <dbReference type="Proteomes" id="UP000515788"/>
    </source>
</evidence>
<dbReference type="PANTHER" id="PTHR18034">
    <property type="entry name" value="CELL CYCLE CONTROL PROTEIN CWF22-RELATED"/>
    <property type="match status" value="1"/>
</dbReference>
<dbReference type="GO" id="GO:0003723">
    <property type="term" value="F:RNA binding"/>
    <property type="evidence" value="ECO:0007669"/>
    <property type="project" value="InterPro"/>
</dbReference>
<dbReference type="GeneID" id="59327190"/>
<reference evidence="6 7" key="1">
    <citation type="submission" date="2020-06" db="EMBL/GenBank/DDBJ databases">
        <title>The yeast mating-type switching endonuclease HO is a domesticated member of an unorthodox homing genetic element family.</title>
        <authorList>
            <person name="Coughlan A.Y."/>
            <person name="Lombardi L."/>
            <person name="Braun-Galleani S."/>
            <person name="Martos A.R."/>
            <person name="Galeote V."/>
            <person name="Bigey F."/>
            <person name="Dequin S."/>
            <person name="Byrne K.P."/>
            <person name="Wolfe K.H."/>
        </authorList>
    </citation>
    <scope>NUCLEOTIDE SEQUENCE [LARGE SCALE GENOMIC DNA]</scope>
    <source>
        <strain evidence="6 7">CBS764</strain>
    </source>
</reference>
<evidence type="ECO:0000256" key="1">
    <source>
        <dbReference type="ARBA" id="ARBA00004604"/>
    </source>
</evidence>
<feature type="compositionally biased region" description="Basic and acidic residues" evidence="4">
    <location>
        <begin position="81"/>
        <end position="91"/>
    </location>
</feature>
<name>A0A7G3ZKD9_9SACH</name>
<evidence type="ECO:0000256" key="4">
    <source>
        <dbReference type="SAM" id="MobiDB-lite"/>
    </source>
</evidence>
<dbReference type="GO" id="GO:0005730">
    <property type="term" value="C:nucleolus"/>
    <property type="evidence" value="ECO:0007669"/>
    <property type="project" value="UniProtKB-SubCell"/>
</dbReference>
<dbReference type="RefSeq" id="XP_037140649.1">
    <property type="nucleotide sequence ID" value="XM_037284753.1"/>
</dbReference>
<evidence type="ECO:0000259" key="5">
    <source>
        <dbReference type="PROSITE" id="PS51366"/>
    </source>
</evidence>
<dbReference type="InterPro" id="IPR003891">
    <property type="entry name" value="Initiation_fac_eIF4g_MI"/>
</dbReference>
<sequence length="943" mass="106899">MSNKHGIRLPGSLLDELKAHDYENDERFRPTGKTKGKRRVGPQLSRKERRKRQRLDKKHSKTDRRLEAGGKFASKILSAKRKVEAAPENRNDLPFSSDDELTSGNFDDFDDEDLDGEQLREQENESHADSDEVGLDEKAEGRDQDTPDEEEDAHEMSVEETMAALKALKEKKGKQKETGKLTKSERKKKKEYEKEIDFPLAPSDRAAAEKDEMDMQYYAKKLGLKGKNKRIRAKDEFDAVGGLLEGLDFFEKYGDEDEEYGDLAEDEGSSGDSQGEESDEQPMAGLPSSDDEISSGDFDEFDEDDLDEEEWQQLRELEGENASDGDEGGKPTGKTKKKPNPLVAPIASGTETYVPPSLRKKQLENNQESSVQSEVRKNVKSSLNKLSDSNITIIVGSLNDLFDKYARQLVTEAIVEQVIDIVAQRHKLLDSLIMNYSAVLYSLWKLRGIDIGASFIQLSVESFLGYYESQNRTLEHEKSGNLEEAPLLLSKEPVNLLTLIAYCYNFGLTSSKLIYDLIRLFVDRPNELTTELLLKLISVSGSLIRGDDPAALRDIIAVLLSNVKGIANQPPRMKFLLDTILDLKNNRLKPSMLATSHSSVKKKLQSVVKTNSSANDALLVSIDDIKNVETKGKWWLVGASWKGNMANASEELPEANNGRSQSKSETILLDDDLLDDIPDWSEIARQQRMNTDIRRAIFISIMSAQDFMDAFTKLEKLNLKKKQTLEISRVLLHCLSQDGDSNGYNPYYALLAKRLCENQQTLVKSFGFLFWDIMKKFEDDGLEGDLDEEEDLDEDTKLKRLANQGKFFGFLVAERCLKLDILKHVSLISGLNADGNRFMEMFIFQLLLTSAKKSEIKSKDSRGSRTITFRQDFLLQLLDAIKVDNKALIIKGLRYFMKKSFKYLDYIVGSPGDKSYERDLRRLKWAVPSFRKLIDEKLETIDI</sequence>
<organism evidence="6 7">
    <name type="scientific">Torulaspora globosa</name>
    <dbReference type="NCBI Taxonomy" id="48254"/>
    <lineage>
        <taxon>Eukaryota</taxon>
        <taxon>Fungi</taxon>
        <taxon>Dikarya</taxon>
        <taxon>Ascomycota</taxon>
        <taxon>Saccharomycotina</taxon>
        <taxon>Saccharomycetes</taxon>
        <taxon>Saccharomycetales</taxon>
        <taxon>Saccharomycetaceae</taxon>
        <taxon>Torulaspora</taxon>
    </lineage>
</organism>
<dbReference type="AlphaFoldDB" id="A0A7G3ZKD9"/>
<feature type="compositionally biased region" description="Basic and acidic residues" evidence="4">
    <location>
        <begin position="117"/>
        <end position="145"/>
    </location>
</feature>
<feature type="region of interest" description="Disordered" evidence="4">
    <location>
        <begin position="254"/>
        <end position="375"/>
    </location>
</feature>
<comment type="subcellular location">
    <subcellularLocation>
        <location evidence="1">Nucleus</location>
        <location evidence="1">Nucleolus</location>
    </subcellularLocation>
</comment>
<feature type="compositionally biased region" description="Basic residues" evidence="4">
    <location>
        <begin position="47"/>
        <end position="62"/>
    </location>
</feature>
<feature type="compositionally biased region" description="Polar residues" evidence="4">
    <location>
        <begin position="364"/>
        <end position="373"/>
    </location>
</feature>
<feature type="compositionally biased region" description="Basic residues" evidence="4">
    <location>
        <begin position="30"/>
        <end position="40"/>
    </location>
</feature>
<dbReference type="Proteomes" id="UP000515788">
    <property type="component" value="Chromosome 6"/>
</dbReference>
<dbReference type="Pfam" id="PF02847">
    <property type="entry name" value="MA3"/>
    <property type="match status" value="1"/>
</dbReference>
<dbReference type="InterPro" id="IPR016024">
    <property type="entry name" value="ARM-type_fold"/>
</dbReference>
<protein>
    <recommendedName>
        <fullName evidence="5">MI domain-containing protein</fullName>
    </recommendedName>
</protein>
<evidence type="ECO:0000256" key="3">
    <source>
        <dbReference type="ARBA" id="ARBA00023242"/>
    </source>
</evidence>
<feature type="region of interest" description="Disordered" evidence="4">
    <location>
        <begin position="1"/>
        <end position="196"/>
    </location>
</feature>
<dbReference type="SUPFAM" id="SSF48371">
    <property type="entry name" value="ARM repeat"/>
    <property type="match status" value="1"/>
</dbReference>
<dbReference type="InterPro" id="IPR003890">
    <property type="entry name" value="MIF4G-like_typ-3"/>
</dbReference>
<dbReference type="PANTHER" id="PTHR18034:SF4">
    <property type="entry name" value="NUCLEOLAR MIF4G DOMAIN-CONTAINING PROTEIN 1"/>
    <property type="match status" value="1"/>
</dbReference>
<evidence type="ECO:0000256" key="2">
    <source>
        <dbReference type="ARBA" id="ARBA00006856"/>
    </source>
</evidence>
<gene>
    <name evidence="6" type="ORF">HG536_0F03000</name>
</gene>
<feature type="compositionally biased region" description="Basic and acidic residues" evidence="4">
    <location>
        <begin position="167"/>
        <end position="196"/>
    </location>
</feature>
<accession>A0A7G3ZKD9</accession>
<keyword evidence="7" id="KW-1185">Reference proteome</keyword>
<dbReference type="SMART" id="SM00544">
    <property type="entry name" value="MA3"/>
    <property type="match status" value="1"/>
</dbReference>
<dbReference type="PROSITE" id="PS51366">
    <property type="entry name" value="MI"/>
    <property type="match status" value="1"/>
</dbReference>
<dbReference type="EMBL" id="CP059251">
    <property type="protein sequence ID" value="QLL33975.1"/>
    <property type="molecule type" value="Genomic_DNA"/>
</dbReference>
<feature type="compositionally biased region" description="Acidic residues" evidence="4">
    <location>
        <begin position="97"/>
        <end position="116"/>
    </location>
</feature>
<keyword evidence="3" id="KW-0539">Nucleus</keyword>
<dbReference type="InterPro" id="IPR050781">
    <property type="entry name" value="CWC22_splicing_factor"/>
</dbReference>
<dbReference type="Pfam" id="PF02854">
    <property type="entry name" value="MIF4G"/>
    <property type="match status" value="1"/>
</dbReference>
<dbReference type="Gene3D" id="1.25.40.180">
    <property type="match status" value="1"/>
</dbReference>
<feature type="domain" description="MI" evidence="5">
    <location>
        <begin position="692"/>
        <end position="827"/>
    </location>
</feature>
<feature type="compositionally biased region" description="Basic and acidic residues" evidence="4">
    <location>
        <begin position="15"/>
        <end position="29"/>
    </location>
</feature>
<dbReference type="OrthoDB" id="361797at2759"/>
<proteinExistence type="inferred from homology"/>
<dbReference type="GO" id="GO:0042274">
    <property type="term" value="P:ribosomal small subunit biogenesis"/>
    <property type="evidence" value="ECO:0007669"/>
    <property type="project" value="TreeGrafter"/>
</dbReference>
<feature type="compositionally biased region" description="Acidic residues" evidence="4">
    <location>
        <begin position="254"/>
        <end position="280"/>
    </location>
</feature>